<dbReference type="GeneID" id="83619858"/>
<keyword evidence="1" id="KW-0808">Transferase</keyword>
<keyword evidence="2" id="KW-0012">Acyltransferase</keyword>
<dbReference type="InterPro" id="IPR016181">
    <property type="entry name" value="Acyl_CoA_acyltransferase"/>
</dbReference>
<dbReference type="RefSeq" id="WP_263509109.1">
    <property type="nucleotide sequence ID" value="NZ_CP106982.1"/>
</dbReference>
<dbReference type="PROSITE" id="PS51186">
    <property type="entry name" value="GNAT"/>
    <property type="match status" value="1"/>
</dbReference>
<dbReference type="PANTHER" id="PTHR43877:SF1">
    <property type="entry name" value="ACETYLTRANSFERASE"/>
    <property type="match status" value="1"/>
</dbReference>
<dbReference type="InterPro" id="IPR000182">
    <property type="entry name" value="GNAT_dom"/>
</dbReference>
<evidence type="ECO:0000256" key="1">
    <source>
        <dbReference type="ARBA" id="ARBA00022679"/>
    </source>
</evidence>
<dbReference type="Gene3D" id="3.40.630.30">
    <property type="match status" value="1"/>
</dbReference>
<feature type="domain" description="N-acetyltransferase" evidence="3">
    <location>
        <begin position="7"/>
        <end position="165"/>
    </location>
</feature>
<protein>
    <submittedName>
        <fullName evidence="4">GNAT family N-acetyltransferase</fullName>
    </submittedName>
</protein>
<evidence type="ECO:0000313" key="4">
    <source>
        <dbReference type="EMBL" id="UYF95228.1"/>
    </source>
</evidence>
<dbReference type="GO" id="GO:0016747">
    <property type="term" value="F:acyltransferase activity, transferring groups other than amino-acyl groups"/>
    <property type="evidence" value="ECO:0007669"/>
    <property type="project" value="InterPro"/>
</dbReference>
<dbReference type="EMBL" id="CP106982">
    <property type="protein sequence ID" value="UYF95228.1"/>
    <property type="molecule type" value="Genomic_DNA"/>
</dbReference>
<dbReference type="CDD" id="cd04301">
    <property type="entry name" value="NAT_SF"/>
    <property type="match status" value="1"/>
</dbReference>
<gene>
    <name evidence="4" type="ORF">OCS65_05535</name>
</gene>
<dbReference type="Pfam" id="PF13508">
    <property type="entry name" value="Acetyltransf_7"/>
    <property type="match status" value="1"/>
</dbReference>
<evidence type="ECO:0000313" key="5">
    <source>
        <dbReference type="Proteomes" id="UP001163947"/>
    </source>
</evidence>
<dbReference type="PANTHER" id="PTHR43877">
    <property type="entry name" value="AMINOALKYLPHOSPHONATE N-ACETYLTRANSFERASE-RELATED-RELATED"/>
    <property type="match status" value="1"/>
</dbReference>
<reference evidence="4" key="1">
    <citation type="submission" date="2022-09" db="EMBL/GenBank/DDBJ databases">
        <title>The genome sequence of Rhodococcus aetherivorans N1.</title>
        <authorList>
            <person name="Jiang W."/>
        </authorList>
    </citation>
    <scope>NUCLEOTIDE SEQUENCE</scope>
    <source>
        <strain evidence="4">N1</strain>
    </source>
</reference>
<dbReference type="SUPFAM" id="SSF55729">
    <property type="entry name" value="Acyl-CoA N-acyltransferases (Nat)"/>
    <property type="match status" value="1"/>
</dbReference>
<organism evidence="4 5">
    <name type="scientific">Rhodococcus aetherivorans</name>
    <dbReference type="NCBI Taxonomy" id="191292"/>
    <lineage>
        <taxon>Bacteria</taxon>
        <taxon>Bacillati</taxon>
        <taxon>Actinomycetota</taxon>
        <taxon>Actinomycetes</taxon>
        <taxon>Mycobacteriales</taxon>
        <taxon>Nocardiaceae</taxon>
        <taxon>Rhodococcus</taxon>
    </lineage>
</organism>
<sequence length="165" mass="18295">MREASEFHVRAPGPADADAIARVLIVTWRATYGHLLPSSFFDDDALEQRTAMWRSMLNGPRRPPRLRVAEAHGEIVGFASAGIPIDDEDPVRDLQLYTLYLLPEHHGSGAGQALLDAVPAGDRAQLWVAEDNPRAHSFYRRNGFLPDGAEKNYPGTALVEVRLVR</sequence>
<proteinExistence type="predicted"/>
<dbReference type="InterPro" id="IPR050832">
    <property type="entry name" value="Bact_Acetyltransf"/>
</dbReference>
<name>A0AA46NWI8_9NOCA</name>
<evidence type="ECO:0000259" key="3">
    <source>
        <dbReference type="PROSITE" id="PS51186"/>
    </source>
</evidence>
<evidence type="ECO:0000256" key="2">
    <source>
        <dbReference type="ARBA" id="ARBA00023315"/>
    </source>
</evidence>
<accession>A0AA46NWI8</accession>
<dbReference type="Proteomes" id="UP001163947">
    <property type="component" value="Chromosome"/>
</dbReference>
<dbReference type="AlphaFoldDB" id="A0AA46NWI8"/>